<protein>
    <submittedName>
        <fullName evidence="1">Uncharacterized protein</fullName>
    </submittedName>
</protein>
<proteinExistence type="predicted"/>
<evidence type="ECO:0000313" key="2">
    <source>
        <dbReference type="Proteomes" id="UP001055811"/>
    </source>
</evidence>
<evidence type="ECO:0000313" key="1">
    <source>
        <dbReference type="EMBL" id="KAI3751046.1"/>
    </source>
</evidence>
<dbReference type="Proteomes" id="UP001055811">
    <property type="component" value="Linkage Group LG04"/>
</dbReference>
<accession>A0ACB9DXT4</accession>
<sequence length="243" mass="27463">MYLESMVFLKFVLQFHKKHKNTAASSATDKLKASNFHASLLKIGTWEETYPDDGPGTLNIVLTRKPLFFRETNPQPRKHTLWQATQQPEIALATPYFESKRSVFDETNESIGYSLSNEGPTTIDLHVLLTPAIDRMKKSLTEKGRKIAMNALIKAGAIAAVLYEVSNTLTKAAGTQSQTDNDVKGTFEFYDFNILPLDQGGVHQAIMQLPEIKTQTCRQTLMYLLTLIFEWENMTDASHMKDQ</sequence>
<comment type="caution">
    <text evidence="1">The sequence shown here is derived from an EMBL/GenBank/DDBJ whole genome shotgun (WGS) entry which is preliminary data.</text>
</comment>
<reference evidence="2" key="1">
    <citation type="journal article" date="2022" name="Mol. Ecol. Resour.">
        <title>The genomes of chicory, endive, great burdock and yacon provide insights into Asteraceae palaeo-polyploidization history and plant inulin production.</title>
        <authorList>
            <person name="Fan W."/>
            <person name="Wang S."/>
            <person name="Wang H."/>
            <person name="Wang A."/>
            <person name="Jiang F."/>
            <person name="Liu H."/>
            <person name="Zhao H."/>
            <person name="Xu D."/>
            <person name="Zhang Y."/>
        </authorList>
    </citation>
    <scope>NUCLEOTIDE SEQUENCE [LARGE SCALE GENOMIC DNA]</scope>
    <source>
        <strain evidence="2">cv. Punajuju</strain>
    </source>
</reference>
<gene>
    <name evidence="1" type="ORF">L2E82_22060</name>
</gene>
<dbReference type="EMBL" id="CM042012">
    <property type="protein sequence ID" value="KAI3751046.1"/>
    <property type="molecule type" value="Genomic_DNA"/>
</dbReference>
<reference evidence="1 2" key="2">
    <citation type="journal article" date="2022" name="Mol. Ecol. Resour.">
        <title>The genomes of chicory, endive, great burdock and yacon provide insights into Asteraceae paleo-polyploidization history and plant inulin production.</title>
        <authorList>
            <person name="Fan W."/>
            <person name="Wang S."/>
            <person name="Wang H."/>
            <person name="Wang A."/>
            <person name="Jiang F."/>
            <person name="Liu H."/>
            <person name="Zhao H."/>
            <person name="Xu D."/>
            <person name="Zhang Y."/>
        </authorList>
    </citation>
    <scope>NUCLEOTIDE SEQUENCE [LARGE SCALE GENOMIC DNA]</scope>
    <source>
        <strain evidence="2">cv. Punajuju</strain>
        <tissue evidence="1">Leaves</tissue>
    </source>
</reference>
<keyword evidence="2" id="KW-1185">Reference proteome</keyword>
<organism evidence="1 2">
    <name type="scientific">Cichorium intybus</name>
    <name type="common">Chicory</name>
    <dbReference type="NCBI Taxonomy" id="13427"/>
    <lineage>
        <taxon>Eukaryota</taxon>
        <taxon>Viridiplantae</taxon>
        <taxon>Streptophyta</taxon>
        <taxon>Embryophyta</taxon>
        <taxon>Tracheophyta</taxon>
        <taxon>Spermatophyta</taxon>
        <taxon>Magnoliopsida</taxon>
        <taxon>eudicotyledons</taxon>
        <taxon>Gunneridae</taxon>
        <taxon>Pentapetalae</taxon>
        <taxon>asterids</taxon>
        <taxon>campanulids</taxon>
        <taxon>Asterales</taxon>
        <taxon>Asteraceae</taxon>
        <taxon>Cichorioideae</taxon>
        <taxon>Cichorieae</taxon>
        <taxon>Cichoriinae</taxon>
        <taxon>Cichorium</taxon>
    </lineage>
</organism>
<name>A0ACB9DXT4_CICIN</name>